<dbReference type="Proteomes" id="UP001189429">
    <property type="component" value="Unassembled WGS sequence"/>
</dbReference>
<protein>
    <recommendedName>
        <fullName evidence="4">Aurora kinase</fullName>
    </recommendedName>
</protein>
<evidence type="ECO:0000313" key="2">
    <source>
        <dbReference type="EMBL" id="CAK0912170.1"/>
    </source>
</evidence>
<feature type="region of interest" description="Disordered" evidence="1">
    <location>
        <begin position="42"/>
        <end position="106"/>
    </location>
</feature>
<reference evidence="2" key="1">
    <citation type="submission" date="2023-10" db="EMBL/GenBank/DDBJ databases">
        <authorList>
            <person name="Chen Y."/>
            <person name="Shah S."/>
            <person name="Dougan E. K."/>
            <person name="Thang M."/>
            <person name="Chan C."/>
        </authorList>
    </citation>
    <scope>NUCLEOTIDE SEQUENCE [LARGE SCALE GENOMIC DNA]</scope>
</reference>
<organism evidence="2 3">
    <name type="scientific">Prorocentrum cordatum</name>
    <dbReference type="NCBI Taxonomy" id="2364126"/>
    <lineage>
        <taxon>Eukaryota</taxon>
        <taxon>Sar</taxon>
        <taxon>Alveolata</taxon>
        <taxon>Dinophyceae</taxon>
        <taxon>Prorocentrales</taxon>
        <taxon>Prorocentraceae</taxon>
        <taxon>Prorocentrum</taxon>
    </lineage>
</organism>
<evidence type="ECO:0000313" key="3">
    <source>
        <dbReference type="Proteomes" id="UP001189429"/>
    </source>
</evidence>
<name>A0ABN9YK60_9DINO</name>
<dbReference type="EMBL" id="CAUYUJ010022708">
    <property type="protein sequence ID" value="CAK0912170.1"/>
    <property type="molecule type" value="Genomic_DNA"/>
</dbReference>
<proteinExistence type="predicted"/>
<sequence length="106" mass="11055">MDFGLTRLVAACGALPVSEGAGTRARRLLGLGLARRIATRCLGGTGSGRASERRSRRLAQRGCQPLPRLGPDDIGGGRVHTQTVRLQEGSSPPRVDAADNAGAPRQ</sequence>
<gene>
    <name evidence="2" type="ORF">PCOR1329_LOCUS85786</name>
</gene>
<comment type="caution">
    <text evidence="2">The sequence shown here is derived from an EMBL/GenBank/DDBJ whole genome shotgun (WGS) entry which is preliminary data.</text>
</comment>
<accession>A0ABN9YK60</accession>
<evidence type="ECO:0008006" key="4">
    <source>
        <dbReference type="Google" id="ProtNLM"/>
    </source>
</evidence>
<feature type="compositionally biased region" description="Polar residues" evidence="1">
    <location>
        <begin position="80"/>
        <end position="90"/>
    </location>
</feature>
<evidence type="ECO:0000256" key="1">
    <source>
        <dbReference type="SAM" id="MobiDB-lite"/>
    </source>
</evidence>
<keyword evidence="3" id="KW-1185">Reference proteome</keyword>